<evidence type="ECO:0000256" key="2">
    <source>
        <dbReference type="ARBA" id="ARBA00005369"/>
    </source>
</evidence>
<evidence type="ECO:0000313" key="13">
    <source>
        <dbReference type="Proteomes" id="UP000270471"/>
    </source>
</evidence>
<dbReference type="AlphaFoldDB" id="A0A3M0I833"/>
<dbReference type="GO" id="GO:0032259">
    <property type="term" value="P:methylation"/>
    <property type="evidence" value="ECO:0007669"/>
    <property type="project" value="UniProtKB-KW"/>
</dbReference>
<evidence type="ECO:0000256" key="11">
    <source>
        <dbReference type="ARBA" id="ARBA00031350"/>
    </source>
</evidence>
<dbReference type="Gene3D" id="3.40.50.150">
    <property type="entry name" value="Vaccinia Virus protein VP39"/>
    <property type="match status" value="1"/>
</dbReference>
<keyword evidence="6 12" id="KW-0489">Methyltransferase</keyword>
<comment type="subcellular location">
    <subcellularLocation>
        <location evidence="1">Cytoplasm</location>
    </subcellularLocation>
</comment>
<evidence type="ECO:0000256" key="1">
    <source>
        <dbReference type="ARBA" id="ARBA00004496"/>
    </source>
</evidence>
<dbReference type="SUPFAM" id="SSF53335">
    <property type="entry name" value="S-adenosyl-L-methionine-dependent methyltransferases"/>
    <property type="match status" value="1"/>
</dbReference>
<sequence length="386" mass="42149">MALAVREEWSALGHSLQESGAMSPEWMPSFLAVPRSAFLPEVFWPFDMDTGKVMEVDRRTAPEDWESFASADMPLVTQWDDGEGHGPGKMPTSSASMPTVVFRMLGDLDVQHGHRVLEIGTGTGWNAALLTHRLGPDRVVTIEIDSNVAAAARDRLAAADLLGTVLTRDGALGDPAGAPYDRIIATAGLRQIPGAWLEQVRRQGVIVAPWGTHFGNEDAIVRLTVGPEGASGPFTRAAEFMKVRAQRLAFDGHSAYVPDGVGGASRSTTEVTEAELLGSGRFEARTFALGLRVPDCHCTVADKRDGARPVWFFGLTDRSWACVMFRDGRPTTVWQSGDRELWHEVTAALRWWQDAGEPGYDRFGLTVTKDGAQHAWLDTPENSWPV</sequence>
<dbReference type="InterPro" id="IPR000682">
    <property type="entry name" value="PCMT"/>
</dbReference>
<dbReference type="GO" id="GO:0005737">
    <property type="term" value="C:cytoplasm"/>
    <property type="evidence" value="ECO:0007669"/>
    <property type="project" value="UniProtKB-SubCell"/>
</dbReference>
<organism evidence="12 13">
    <name type="scientific">Streptomyces shenzhenensis</name>
    <dbReference type="NCBI Taxonomy" id="943815"/>
    <lineage>
        <taxon>Bacteria</taxon>
        <taxon>Bacillati</taxon>
        <taxon>Actinomycetota</taxon>
        <taxon>Actinomycetes</taxon>
        <taxon>Kitasatosporales</taxon>
        <taxon>Streptomycetaceae</taxon>
        <taxon>Streptomyces</taxon>
    </lineage>
</organism>
<evidence type="ECO:0000256" key="8">
    <source>
        <dbReference type="ARBA" id="ARBA00022691"/>
    </source>
</evidence>
<evidence type="ECO:0000256" key="3">
    <source>
        <dbReference type="ARBA" id="ARBA00011890"/>
    </source>
</evidence>
<dbReference type="PANTHER" id="PTHR11579:SF0">
    <property type="entry name" value="PROTEIN-L-ISOASPARTATE(D-ASPARTATE) O-METHYLTRANSFERASE"/>
    <property type="match status" value="1"/>
</dbReference>
<keyword evidence="5" id="KW-0963">Cytoplasm</keyword>
<dbReference type="Proteomes" id="UP000270471">
    <property type="component" value="Unassembled WGS sequence"/>
</dbReference>
<keyword evidence="7 12" id="KW-0808">Transferase</keyword>
<dbReference type="OrthoDB" id="5143400at2"/>
<gene>
    <name evidence="12" type="ORF">CTZ28_26685</name>
</gene>
<dbReference type="InterPro" id="IPR029063">
    <property type="entry name" value="SAM-dependent_MTases_sf"/>
</dbReference>
<dbReference type="EC" id="2.1.1.77" evidence="3"/>
<evidence type="ECO:0000256" key="9">
    <source>
        <dbReference type="ARBA" id="ARBA00030757"/>
    </source>
</evidence>
<dbReference type="RefSeq" id="WP_121892288.1">
    <property type="nucleotide sequence ID" value="NZ_PENI01000019.1"/>
</dbReference>
<keyword evidence="13" id="KW-1185">Reference proteome</keyword>
<dbReference type="Pfam" id="PF01135">
    <property type="entry name" value="PCMT"/>
    <property type="match status" value="1"/>
</dbReference>
<keyword evidence="8" id="KW-0949">S-adenosyl-L-methionine</keyword>
<dbReference type="GO" id="GO:0004719">
    <property type="term" value="F:protein-L-isoaspartate (D-aspartate) O-methyltransferase activity"/>
    <property type="evidence" value="ECO:0007669"/>
    <property type="project" value="UniProtKB-EC"/>
</dbReference>
<protein>
    <recommendedName>
        <fullName evidence="4">Protein-L-isoaspartate O-methyltransferase</fullName>
        <ecNumber evidence="3">2.1.1.77</ecNumber>
    </recommendedName>
    <alternativeName>
        <fullName evidence="11">L-isoaspartyl protein carboxyl methyltransferase</fullName>
    </alternativeName>
    <alternativeName>
        <fullName evidence="9">Protein L-isoaspartyl methyltransferase</fullName>
    </alternativeName>
    <alternativeName>
        <fullName evidence="10">Protein-beta-aspartate methyltransferase</fullName>
    </alternativeName>
</protein>
<name>A0A3M0I833_9ACTN</name>
<evidence type="ECO:0000256" key="6">
    <source>
        <dbReference type="ARBA" id="ARBA00022603"/>
    </source>
</evidence>
<accession>A0A3M0I833</accession>
<dbReference type="EMBL" id="PENI01000019">
    <property type="protein sequence ID" value="RMB82923.1"/>
    <property type="molecule type" value="Genomic_DNA"/>
</dbReference>
<evidence type="ECO:0000256" key="7">
    <source>
        <dbReference type="ARBA" id="ARBA00022679"/>
    </source>
</evidence>
<dbReference type="CDD" id="cd02440">
    <property type="entry name" value="AdoMet_MTases"/>
    <property type="match status" value="1"/>
</dbReference>
<proteinExistence type="inferred from homology"/>
<evidence type="ECO:0000256" key="10">
    <source>
        <dbReference type="ARBA" id="ARBA00031323"/>
    </source>
</evidence>
<comment type="caution">
    <text evidence="12">The sequence shown here is derived from an EMBL/GenBank/DDBJ whole genome shotgun (WGS) entry which is preliminary data.</text>
</comment>
<evidence type="ECO:0000256" key="5">
    <source>
        <dbReference type="ARBA" id="ARBA00022490"/>
    </source>
</evidence>
<evidence type="ECO:0000313" key="12">
    <source>
        <dbReference type="EMBL" id="RMB82923.1"/>
    </source>
</evidence>
<comment type="similarity">
    <text evidence="2">Belongs to the methyltransferase superfamily. L-isoaspartyl/D-aspartyl protein methyltransferase family.</text>
</comment>
<dbReference type="PANTHER" id="PTHR11579">
    <property type="entry name" value="PROTEIN-L-ISOASPARTATE O-METHYLTRANSFERASE"/>
    <property type="match status" value="1"/>
</dbReference>
<reference evidence="12 13" key="1">
    <citation type="submission" date="2017-11" db="EMBL/GenBank/DDBJ databases">
        <title>Draft genome of actinobacteria isolated from guarana (Paullinia cupana (Mart.) Ducke.</title>
        <authorList>
            <person name="Siqueira K.A."/>
            <person name="Liotti R.G."/>
            <person name="Mendes T.A.O."/>
            <person name="Soares M.A."/>
        </authorList>
    </citation>
    <scope>NUCLEOTIDE SEQUENCE [LARGE SCALE GENOMIC DNA]</scope>
    <source>
        <strain evidence="12 13">193</strain>
    </source>
</reference>
<evidence type="ECO:0000256" key="4">
    <source>
        <dbReference type="ARBA" id="ARBA00013346"/>
    </source>
</evidence>